<dbReference type="OrthoDB" id="10266265at2759"/>
<organism evidence="2 3">
    <name type="scientific">Caenorhabditis angaria</name>
    <dbReference type="NCBI Taxonomy" id="860376"/>
    <lineage>
        <taxon>Eukaryota</taxon>
        <taxon>Metazoa</taxon>
        <taxon>Ecdysozoa</taxon>
        <taxon>Nematoda</taxon>
        <taxon>Chromadorea</taxon>
        <taxon>Rhabditida</taxon>
        <taxon>Rhabditina</taxon>
        <taxon>Rhabditomorpha</taxon>
        <taxon>Rhabditoidea</taxon>
        <taxon>Rhabditidae</taxon>
        <taxon>Peloderinae</taxon>
        <taxon>Caenorhabditis</taxon>
    </lineage>
</organism>
<dbReference type="EMBL" id="CANHGI010000006">
    <property type="protein sequence ID" value="CAI5455891.1"/>
    <property type="molecule type" value="Genomic_DNA"/>
</dbReference>
<dbReference type="PIRSF" id="PIRSF005715">
    <property type="entry name" value="VPS45_Sec1"/>
    <property type="match status" value="1"/>
</dbReference>
<reference evidence="2" key="1">
    <citation type="submission" date="2022-11" db="EMBL/GenBank/DDBJ databases">
        <authorList>
            <person name="Kikuchi T."/>
        </authorList>
    </citation>
    <scope>NUCLEOTIDE SEQUENCE</scope>
    <source>
        <strain evidence="2">PS1010</strain>
    </source>
</reference>
<protein>
    <submittedName>
        <fullName evidence="2">Uncharacterized protein</fullName>
    </submittedName>
</protein>
<accession>A0A9P1N9C7</accession>
<dbReference type="Gene3D" id="3.40.50.2060">
    <property type="match status" value="1"/>
</dbReference>
<dbReference type="InterPro" id="IPR043127">
    <property type="entry name" value="Sec-1-like_dom3a"/>
</dbReference>
<dbReference type="Proteomes" id="UP001152747">
    <property type="component" value="Unassembled WGS sequence"/>
</dbReference>
<evidence type="ECO:0000313" key="2">
    <source>
        <dbReference type="EMBL" id="CAI5455891.1"/>
    </source>
</evidence>
<dbReference type="PANTHER" id="PTHR11679">
    <property type="entry name" value="VESICLE PROTEIN SORTING-ASSOCIATED"/>
    <property type="match status" value="1"/>
</dbReference>
<dbReference type="Gene3D" id="1.25.40.60">
    <property type="match status" value="1"/>
</dbReference>
<dbReference type="InterPro" id="IPR027482">
    <property type="entry name" value="Sec1-like_dom2"/>
</dbReference>
<dbReference type="Gene3D" id="3.90.830.10">
    <property type="entry name" value="Syntaxin Binding Protein 1, Chain A, domain 2"/>
    <property type="match status" value="1"/>
</dbReference>
<dbReference type="GO" id="GO:0016192">
    <property type="term" value="P:vesicle-mediated transport"/>
    <property type="evidence" value="ECO:0007669"/>
    <property type="project" value="InterPro"/>
</dbReference>
<proteinExistence type="inferred from homology"/>
<sequence length="539" mass="61304">MDILVSCRQMIKEMINLSGTQMKIFLMDKETTSIISCSYAQSEIMQKEVYLFDRLDSKVARDSIGHLKCIVFVRPTAENIALLVSELKRPRYNQYYIYFSNVVNKFDLKSLAEADENEVVREVHEFFMDGIALRKDLNTINLTRIYEQGFSLKQTAAERIKQSIIALLLQLKKNPAIRYQASSSNCSKLADEVSQVIRRENTLFETAQSDVVLLILERSQDVVTPLLNQWTYEAMIHELIGITNNRVNVENQSMVLSELYDDFFTENIISNFGEIGQNIKTLISEFQEQSKINKNLESISDMKKFVEDYPQFKKISGTVTKHVALVGELSKIVQQNNLLEISEVEQSIVADGDHSRCLERIRNLVSNSRTTNLDAVRLVLLYALKFETNPNNEISSLIGSLRLRDSTASRVAANILKYGGQSKRSADLFGGGSTIEITRKFMKGLKGVENIYTQHEPYIKKVVEQFIRGKMDNYPLMGNDSSRQDNLIIYMVGGATYEEAAYVRSMNKKRQQGFGGPSIILSSNCMLNTKSFIDDLSVM</sequence>
<evidence type="ECO:0000256" key="1">
    <source>
        <dbReference type="ARBA" id="ARBA00009884"/>
    </source>
</evidence>
<comment type="caution">
    <text evidence="2">The sequence shown here is derived from an EMBL/GenBank/DDBJ whole genome shotgun (WGS) entry which is preliminary data.</text>
</comment>
<keyword evidence="3" id="KW-1185">Reference proteome</keyword>
<dbReference type="Gene3D" id="3.40.50.1910">
    <property type="match status" value="1"/>
</dbReference>
<dbReference type="InterPro" id="IPR036045">
    <property type="entry name" value="Sec1-like_sf"/>
</dbReference>
<dbReference type="InterPro" id="IPR001619">
    <property type="entry name" value="Sec1-like"/>
</dbReference>
<dbReference type="Pfam" id="PF00995">
    <property type="entry name" value="Sec1"/>
    <property type="match status" value="1"/>
</dbReference>
<comment type="similarity">
    <text evidence="1">Belongs to the STXBP/unc-18/SEC1 family.</text>
</comment>
<dbReference type="SUPFAM" id="SSF56815">
    <property type="entry name" value="Sec1/munc18-like (SM) proteins"/>
    <property type="match status" value="1"/>
</dbReference>
<dbReference type="InterPro" id="IPR043154">
    <property type="entry name" value="Sec-1-like_dom1"/>
</dbReference>
<gene>
    <name evidence="2" type="ORF">CAMP_LOCUS18528</name>
</gene>
<dbReference type="AlphaFoldDB" id="A0A9P1N9C7"/>
<evidence type="ECO:0000313" key="3">
    <source>
        <dbReference type="Proteomes" id="UP001152747"/>
    </source>
</evidence>
<name>A0A9P1N9C7_9PELO</name>